<dbReference type="WBParaSite" id="SVE_0448200.1">
    <property type="protein sequence ID" value="SVE_0448200.1"/>
    <property type="gene ID" value="SVE_0448200"/>
</dbReference>
<dbReference type="GO" id="GO:0030246">
    <property type="term" value="F:carbohydrate binding"/>
    <property type="evidence" value="ECO:0007669"/>
    <property type="project" value="UniProtKB-UniRule"/>
</dbReference>
<dbReference type="Pfam" id="PF00337">
    <property type="entry name" value="Gal-bind_lectin"/>
    <property type="match status" value="1"/>
</dbReference>
<dbReference type="PANTHER" id="PTHR11346:SF147">
    <property type="entry name" value="GALECTIN"/>
    <property type="match status" value="1"/>
</dbReference>
<accession>A0A0K0F6N8</accession>
<protein>
    <recommendedName>
        <fullName evidence="2">Galectin</fullName>
    </recommendedName>
</protein>
<sequence>MGIGDGVTLSFSKEEYNPSIPFNTSINGFVTPQHVKIIGQCHKHSKGFHINFSNGNDIVFHFNPRFNEKCVIRNSTEDGQWQQEERYEDSFPFHHEKIFTLDFIAHDSYVECKYDGQYFTEFSYRKWHADVRSMEINGDIELHYVSIHKD</sequence>
<keyword evidence="4" id="KW-1185">Reference proteome</keyword>
<dbReference type="InterPro" id="IPR001079">
    <property type="entry name" value="Galectin_CRD"/>
</dbReference>
<dbReference type="SUPFAM" id="SSF49899">
    <property type="entry name" value="Concanavalin A-like lectins/glucanases"/>
    <property type="match status" value="1"/>
</dbReference>
<evidence type="ECO:0000256" key="2">
    <source>
        <dbReference type="RuleBase" id="RU102079"/>
    </source>
</evidence>
<dbReference type="Gene3D" id="2.60.120.200">
    <property type="match status" value="1"/>
</dbReference>
<dbReference type="InterPro" id="IPR013320">
    <property type="entry name" value="ConA-like_dom_sf"/>
</dbReference>
<dbReference type="STRING" id="75913.A0A0K0F6N8"/>
<dbReference type="Proteomes" id="UP000035680">
    <property type="component" value="Unassembled WGS sequence"/>
</dbReference>
<feature type="domain" description="Galectin" evidence="3">
    <location>
        <begin position="21"/>
        <end position="148"/>
    </location>
</feature>
<evidence type="ECO:0000259" key="3">
    <source>
        <dbReference type="PROSITE" id="PS51304"/>
    </source>
</evidence>
<keyword evidence="1 2" id="KW-0430">Lectin</keyword>
<dbReference type="SMART" id="SM00276">
    <property type="entry name" value="GLECT"/>
    <property type="match status" value="1"/>
</dbReference>
<dbReference type="SMART" id="SM00908">
    <property type="entry name" value="Gal-bind_lectin"/>
    <property type="match status" value="1"/>
</dbReference>
<name>A0A0K0F6N8_STRVS</name>
<reference evidence="4" key="1">
    <citation type="submission" date="2014-07" db="EMBL/GenBank/DDBJ databases">
        <authorList>
            <person name="Martin A.A"/>
            <person name="De Silva N."/>
        </authorList>
    </citation>
    <scope>NUCLEOTIDE SEQUENCE</scope>
</reference>
<proteinExistence type="predicted"/>
<evidence type="ECO:0000313" key="4">
    <source>
        <dbReference type="Proteomes" id="UP000035680"/>
    </source>
</evidence>
<dbReference type="PANTHER" id="PTHR11346">
    <property type="entry name" value="GALECTIN"/>
    <property type="match status" value="1"/>
</dbReference>
<dbReference type="InterPro" id="IPR044156">
    <property type="entry name" value="Galectin-like"/>
</dbReference>
<organism evidence="4 5">
    <name type="scientific">Strongyloides venezuelensis</name>
    <name type="common">Threadworm</name>
    <dbReference type="NCBI Taxonomy" id="75913"/>
    <lineage>
        <taxon>Eukaryota</taxon>
        <taxon>Metazoa</taxon>
        <taxon>Ecdysozoa</taxon>
        <taxon>Nematoda</taxon>
        <taxon>Chromadorea</taxon>
        <taxon>Rhabditida</taxon>
        <taxon>Tylenchina</taxon>
        <taxon>Panagrolaimomorpha</taxon>
        <taxon>Strongyloidoidea</taxon>
        <taxon>Strongyloididae</taxon>
        <taxon>Strongyloides</taxon>
    </lineage>
</organism>
<evidence type="ECO:0000256" key="1">
    <source>
        <dbReference type="ARBA" id="ARBA00022734"/>
    </source>
</evidence>
<evidence type="ECO:0000313" key="5">
    <source>
        <dbReference type="WBParaSite" id="SVE_0448200.1"/>
    </source>
</evidence>
<dbReference type="PROSITE" id="PS51304">
    <property type="entry name" value="GALECTIN"/>
    <property type="match status" value="1"/>
</dbReference>
<reference evidence="5" key="2">
    <citation type="submission" date="2015-08" db="UniProtKB">
        <authorList>
            <consortium name="WormBaseParasite"/>
        </authorList>
    </citation>
    <scope>IDENTIFICATION</scope>
</reference>
<dbReference type="AlphaFoldDB" id="A0A0K0F6N8"/>
<dbReference type="CDD" id="cd00070">
    <property type="entry name" value="GLECT"/>
    <property type="match status" value="1"/>
</dbReference>